<feature type="transmembrane region" description="Helical" evidence="6">
    <location>
        <begin position="95"/>
        <end position="117"/>
    </location>
</feature>
<dbReference type="InterPro" id="IPR001851">
    <property type="entry name" value="ABC_transp_permease"/>
</dbReference>
<dbReference type="STRING" id="545694.TREPR_1520"/>
<keyword evidence="3 6" id="KW-0812">Transmembrane</keyword>
<dbReference type="RefSeq" id="WP_015708587.1">
    <property type="nucleotide sequence ID" value="NC_015578.1"/>
</dbReference>
<feature type="transmembrane region" description="Helical" evidence="6">
    <location>
        <begin position="162"/>
        <end position="182"/>
    </location>
</feature>
<accession>F5YPH8</accession>
<evidence type="ECO:0000256" key="3">
    <source>
        <dbReference type="ARBA" id="ARBA00022692"/>
    </source>
</evidence>
<evidence type="ECO:0000256" key="2">
    <source>
        <dbReference type="ARBA" id="ARBA00022475"/>
    </source>
</evidence>
<feature type="transmembrane region" description="Helical" evidence="6">
    <location>
        <begin position="20"/>
        <end position="41"/>
    </location>
</feature>
<feature type="transmembrane region" description="Helical" evidence="6">
    <location>
        <begin position="124"/>
        <end position="142"/>
    </location>
</feature>
<dbReference type="Proteomes" id="UP000009223">
    <property type="component" value="Chromosome"/>
</dbReference>
<reference evidence="7 8" key="2">
    <citation type="journal article" date="2011" name="ISME J.">
        <title>RNA-seq reveals cooperative metabolic interactions between two termite-gut spirochete species in co-culture.</title>
        <authorList>
            <person name="Rosenthal A.Z."/>
            <person name="Matson E.G."/>
            <person name="Eldar A."/>
            <person name="Leadbetter J.R."/>
        </authorList>
    </citation>
    <scope>NUCLEOTIDE SEQUENCE [LARGE SCALE GENOMIC DNA]</scope>
    <source>
        <strain evidence="8">ATCC BAA-887 / DSM 12427 / ZAS-2</strain>
    </source>
</reference>
<dbReference type="CDD" id="cd06579">
    <property type="entry name" value="TM_PBP1_transp_AraH_like"/>
    <property type="match status" value="1"/>
</dbReference>
<protein>
    <submittedName>
        <fullName evidence="7">Ribose transport system permease protein RbsC</fullName>
    </submittedName>
</protein>
<feature type="transmembrane region" description="Helical" evidence="6">
    <location>
        <begin position="217"/>
        <end position="236"/>
    </location>
</feature>
<keyword evidence="5 6" id="KW-0472">Membrane</keyword>
<proteinExistence type="predicted"/>
<keyword evidence="4 6" id="KW-1133">Transmembrane helix</keyword>
<evidence type="ECO:0000256" key="6">
    <source>
        <dbReference type="SAM" id="Phobius"/>
    </source>
</evidence>
<keyword evidence="2" id="KW-1003">Cell membrane</keyword>
<name>F5YPH8_TREPZ</name>
<gene>
    <name evidence="7" type="ordered locus">TREPR_1520</name>
</gene>
<dbReference type="GO" id="GO:0005886">
    <property type="term" value="C:plasma membrane"/>
    <property type="evidence" value="ECO:0007669"/>
    <property type="project" value="UniProtKB-SubCell"/>
</dbReference>
<comment type="subcellular location">
    <subcellularLocation>
        <location evidence="1">Cell membrane</location>
        <topology evidence="1">Multi-pass membrane protein</topology>
    </subcellularLocation>
</comment>
<dbReference type="EMBL" id="CP001843">
    <property type="protein sequence ID" value="AEF85485.1"/>
    <property type="molecule type" value="Genomic_DNA"/>
</dbReference>
<evidence type="ECO:0000256" key="1">
    <source>
        <dbReference type="ARBA" id="ARBA00004651"/>
    </source>
</evidence>
<dbReference type="HOGENOM" id="CLU_028880_4_1_12"/>
<dbReference type="KEGG" id="tpi:TREPR_1520"/>
<dbReference type="GO" id="GO:0022857">
    <property type="term" value="F:transmembrane transporter activity"/>
    <property type="evidence" value="ECO:0007669"/>
    <property type="project" value="InterPro"/>
</dbReference>
<reference evidence="8" key="1">
    <citation type="submission" date="2009-12" db="EMBL/GenBank/DDBJ databases">
        <title>Complete sequence of Treponema primitia strain ZAS-2.</title>
        <authorList>
            <person name="Tetu S.G."/>
            <person name="Matson E."/>
            <person name="Ren Q."/>
            <person name="Seshadri R."/>
            <person name="Elbourne L."/>
            <person name="Hassan K.A."/>
            <person name="Durkin A."/>
            <person name="Radune D."/>
            <person name="Mohamoud Y."/>
            <person name="Shay R."/>
            <person name="Jin S."/>
            <person name="Zhang X."/>
            <person name="Lucey K."/>
            <person name="Ballor N.R."/>
            <person name="Ottesen E."/>
            <person name="Rosenthal R."/>
            <person name="Allen A."/>
            <person name="Leadbetter J.R."/>
            <person name="Paulsen I.T."/>
        </authorList>
    </citation>
    <scope>NUCLEOTIDE SEQUENCE [LARGE SCALE GENOMIC DNA]</scope>
    <source>
        <strain evidence="8">ATCC BAA-887 / DSM 12427 / ZAS-2</strain>
    </source>
</reference>
<evidence type="ECO:0000313" key="7">
    <source>
        <dbReference type="EMBL" id="AEF85485.1"/>
    </source>
</evidence>
<dbReference type="AlphaFoldDB" id="F5YPH8"/>
<dbReference type="OrthoDB" id="368246at2"/>
<evidence type="ECO:0000313" key="8">
    <source>
        <dbReference type="Proteomes" id="UP000009223"/>
    </source>
</evidence>
<dbReference type="PANTHER" id="PTHR32196">
    <property type="entry name" value="ABC TRANSPORTER PERMEASE PROTEIN YPHD-RELATED-RELATED"/>
    <property type="match status" value="1"/>
</dbReference>
<keyword evidence="8" id="KW-1185">Reference proteome</keyword>
<organism evidence="7 8">
    <name type="scientific">Treponema primitia (strain ATCC BAA-887 / DSM 12427 / ZAS-2)</name>
    <dbReference type="NCBI Taxonomy" id="545694"/>
    <lineage>
        <taxon>Bacteria</taxon>
        <taxon>Pseudomonadati</taxon>
        <taxon>Spirochaetota</taxon>
        <taxon>Spirochaetia</taxon>
        <taxon>Spirochaetales</taxon>
        <taxon>Treponemataceae</taxon>
        <taxon>Treponema</taxon>
    </lineage>
</organism>
<evidence type="ECO:0000256" key="5">
    <source>
        <dbReference type="ARBA" id="ARBA00023136"/>
    </source>
</evidence>
<dbReference type="eggNOG" id="COG1172">
    <property type="taxonomic scope" value="Bacteria"/>
</dbReference>
<sequence>MNNRRLSNINLAKTYQRYGIFIILFVAVIISSFLSGAFLSFRNLSNILRQNAVVMIIAFGSQMVLISGEVDLSAGSVAAFSGVVAALVMSATKNVALAVVAGLACGFLLGFFNGFVITACRIPSFIMTLATQFIARGVILAFTNAQPVTGLDRSFAFIGQGYIGIVPVSIIITMIVLVIYWIMMNRLRFGRYVYAVGGNKDAARASGINSNKVKIKAFVFAGVMAGLGGVMLMSRLNSGQPLGAENYEFDAITAAIIGGTSMSGGLGKVYGTVAGAILVGVLLNIMTLLNVSAYSQKIAKGAIIAVAVIIDIRVRNAKSN</sequence>
<evidence type="ECO:0000256" key="4">
    <source>
        <dbReference type="ARBA" id="ARBA00022989"/>
    </source>
</evidence>
<feature type="transmembrane region" description="Helical" evidence="6">
    <location>
        <begin position="269"/>
        <end position="291"/>
    </location>
</feature>
<dbReference type="Pfam" id="PF02653">
    <property type="entry name" value="BPD_transp_2"/>
    <property type="match status" value="1"/>
</dbReference>